<dbReference type="EMBL" id="CAJNOQ010022100">
    <property type="protein sequence ID" value="CAF1496317.1"/>
    <property type="molecule type" value="Genomic_DNA"/>
</dbReference>
<dbReference type="EMBL" id="CAJOBC010087606">
    <property type="protein sequence ID" value="CAF4358797.1"/>
    <property type="molecule type" value="Genomic_DNA"/>
</dbReference>
<comment type="caution">
    <text evidence="1">The sequence shown here is derived from an EMBL/GenBank/DDBJ whole genome shotgun (WGS) entry which is preliminary data.</text>
</comment>
<keyword evidence="3" id="KW-1185">Reference proteome</keyword>
<protein>
    <submittedName>
        <fullName evidence="1">Uncharacterized protein</fullName>
    </submittedName>
</protein>
<evidence type="ECO:0000313" key="2">
    <source>
        <dbReference type="EMBL" id="CAF4358797.1"/>
    </source>
</evidence>
<reference evidence="1" key="1">
    <citation type="submission" date="2021-02" db="EMBL/GenBank/DDBJ databases">
        <authorList>
            <person name="Nowell W R."/>
        </authorList>
    </citation>
    <scope>NUCLEOTIDE SEQUENCE</scope>
</reference>
<dbReference type="AlphaFoldDB" id="A0A815SU88"/>
<accession>A0A815SU88</accession>
<name>A0A815SU88_9BILA</name>
<organism evidence="1 3">
    <name type="scientific">Didymodactylos carnosus</name>
    <dbReference type="NCBI Taxonomy" id="1234261"/>
    <lineage>
        <taxon>Eukaryota</taxon>
        <taxon>Metazoa</taxon>
        <taxon>Spiralia</taxon>
        <taxon>Gnathifera</taxon>
        <taxon>Rotifera</taxon>
        <taxon>Eurotatoria</taxon>
        <taxon>Bdelloidea</taxon>
        <taxon>Philodinida</taxon>
        <taxon>Philodinidae</taxon>
        <taxon>Didymodactylos</taxon>
    </lineage>
</organism>
<evidence type="ECO:0000313" key="3">
    <source>
        <dbReference type="Proteomes" id="UP000663829"/>
    </source>
</evidence>
<sequence>MWVDEGQYVGIGFGPHAGTSYSVSRYMYMIHRPNLSFYITNTYPARFATKVPQGATFKFTIRSLLPAVTTVSPPVTVITVHFLPLSKSHDFLSPKHAVVYFYLFTHIKIFEAINRLTNIRNKQLKLFEDLTMFEQRFLSLKLPKSFDCIKAGIDQEQCVNKRNKIIQELKRRMLNVELVQYEMNIQHYEHLYQQDLTACQLEILIHVNSSLITSIKKKFLKEKKKMSIDIFSH</sequence>
<evidence type="ECO:0000313" key="1">
    <source>
        <dbReference type="EMBL" id="CAF1496317.1"/>
    </source>
</evidence>
<dbReference type="Proteomes" id="UP000681722">
    <property type="component" value="Unassembled WGS sequence"/>
</dbReference>
<dbReference type="Proteomes" id="UP000663829">
    <property type="component" value="Unassembled WGS sequence"/>
</dbReference>
<proteinExistence type="predicted"/>
<gene>
    <name evidence="1" type="ORF">GPM918_LOCUS36483</name>
    <name evidence="2" type="ORF">SRO942_LOCUS37224</name>
</gene>